<feature type="chain" id="PRO_5016261364" description="Methyltransferase type 11" evidence="1">
    <location>
        <begin position="26"/>
        <end position="272"/>
    </location>
</feature>
<dbReference type="AlphaFoldDB" id="A0A328BM98"/>
<reference evidence="2 3" key="1">
    <citation type="submission" date="2018-05" db="EMBL/GenBank/DDBJ databases">
        <authorList>
            <person name="Lanie J.A."/>
            <person name="Ng W.-L."/>
            <person name="Kazmierczak K.M."/>
            <person name="Andrzejewski T.M."/>
            <person name="Davidsen T.M."/>
            <person name="Wayne K.J."/>
            <person name="Tettelin H."/>
            <person name="Glass J.I."/>
            <person name="Rusch D."/>
            <person name="Podicherti R."/>
            <person name="Tsui H.-C.T."/>
            <person name="Winkler M.E."/>
        </authorList>
    </citation>
    <scope>NUCLEOTIDE SEQUENCE [LARGE SCALE GENOMIC DNA]</scope>
    <source>
        <strain evidence="2 3">BUT-10</strain>
    </source>
</reference>
<evidence type="ECO:0000313" key="3">
    <source>
        <dbReference type="Proteomes" id="UP000249524"/>
    </source>
</evidence>
<feature type="signal peptide" evidence="1">
    <location>
        <begin position="1"/>
        <end position="25"/>
    </location>
</feature>
<sequence length="272" mass="27829">MKSHSLIAASTLALAAAACGPQVPAARAALECPATQGDLTRTSAAADGKTCTYTNSAGAEVTLQLIPVKGDVDATLASIEKALLAAPAESPAAAIGAEAQAKAETPVKDAAAASVRAAEQATRQAMQDARGAGAEVSIKADSNGLAVTTDDGGTTRVELPGVHIVANDADDSAKVKIGPLSIDAAGDSAKVHMRRDVRMRGEPLRRKKRGFRALFIYAGEDLPSGYRFVGYEAGGPKRGPITVATVRSKTEGPDGDDIYPDVKKLVRKNGGV</sequence>
<evidence type="ECO:0008006" key="4">
    <source>
        <dbReference type="Google" id="ProtNLM"/>
    </source>
</evidence>
<keyword evidence="1" id="KW-0732">Signal</keyword>
<accession>A0A328BM98</accession>
<proteinExistence type="predicted"/>
<dbReference type="PROSITE" id="PS51257">
    <property type="entry name" value="PROKAR_LIPOPROTEIN"/>
    <property type="match status" value="1"/>
</dbReference>
<evidence type="ECO:0000313" key="2">
    <source>
        <dbReference type="EMBL" id="RAK68520.1"/>
    </source>
</evidence>
<dbReference type="RefSeq" id="WP_111274012.1">
    <property type="nucleotide sequence ID" value="NZ_QFYS01000001.1"/>
</dbReference>
<protein>
    <recommendedName>
        <fullName evidence="4">Methyltransferase type 11</fullName>
    </recommendedName>
</protein>
<keyword evidence="3" id="KW-1185">Reference proteome</keyword>
<dbReference type="Proteomes" id="UP000249524">
    <property type="component" value="Unassembled WGS sequence"/>
</dbReference>
<organism evidence="2 3">
    <name type="scientific">Phenylobacterium kunshanense</name>
    <dbReference type="NCBI Taxonomy" id="1445034"/>
    <lineage>
        <taxon>Bacteria</taxon>
        <taxon>Pseudomonadati</taxon>
        <taxon>Pseudomonadota</taxon>
        <taxon>Alphaproteobacteria</taxon>
        <taxon>Caulobacterales</taxon>
        <taxon>Caulobacteraceae</taxon>
        <taxon>Phenylobacterium</taxon>
    </lineage>
</organism>
<dbReference type="EMBL" id="QFYS01000001">
    <property type="protein sequence ID" value="RAK68520.1"/>
    <property type="molecule type" value="Genomic_DNA"/>
</dbReference>
<comment type="caution">
    <text evidence="2">The sequence shown here is derived from an EMBL/GenBank/DDBJ whole genome shotgun (WGS) entry which is preliminary data.</text>
</comment>
<dbReference type="OrthoDB" id="7184736at2"/>
<evidence type="ECO:0000256" key="1">
    <source>
        <dbReference type="SAM" id="SignalP"/>
    </source>
</evidence>
<gene>
    <name evidence="2" type="ORF">DJ019_00380</name>
</gene>
<name>A0A328BM98_9CAUL</name>